<accession>A0A1A8XL24</accession>
<dbReference type="SUPFAM" id="SSF56059">
    <property type="entry name" value="Glutathione synthetase ATP-binding domain-like"/>
    <property type="match status" value="1"/>
</dbReference>
<dbReference type="AlphaFoldDB" id="A0A1A8XL24"/>
<evidence type="ECO:0008006" key="3">
    <source>
        <dbReference type="Google" id="ProtNLM"/>
    </source>
</evidence>
<dbReference type="Proteomes" id="UP000199600">
    <property type="component" value="Unassembled WGS sequence"/>
</dbReference>
<dbReference type="EMBL" id="FLQY01000050">
    <property type="protein sequence ID" value="SBT05102.1"/>
    <property type="molecule type" value="Genomic_DNA"/>
</dbReference>
<keyword evidence="2" id="KW-1185">Reference proteome</keyword>
<sequence>MSIPCPDQSIPLPADCRDAAAVLNRGCACISVDHTALRHALEEGVGRESVVSYSDLLKTRPHLLSDTKVYVAEAHLQNMADLISVIQRISELPAWRERVLSYAPPIARHTPKAEGVFLGFDFHLGATGPQLIEINTNAGGGMLNAKLLRAQRACCDGGEAMFSEQMMIESDFMAMFREEWRLARGSTPLGCIAIVDESPATQYLQPEFELVRQLFESSGFTAVIVDPGELSFDGQRLTFGGKPVDLVYNRLTDFSLDDERNQALRAAYLADTVVLTPHPRAHALYADKRNLVALTDEAWLQAIGVSEVDCKLLKSGIPLTKEVLPEDGKSFWTNRKKWFFKPTSGYGSKAAYRGEKLTRRVFNEISHGGYVAQALVSPSERRLLVDGVEQDLKLDLRNYVYHGRVQLVSARLYQGQTTNFRTPGGGFAAVFSVPCQGGGRVCT</sequence>
<dbReference type="RefSeq" id="WP_186410043.1">
    <property type="nucleotide sequence ID" value="NZ_FLQY01000050.1"/>
</dbReference>
<name>A0A1A8XL24_9RHOO</name>
<organism evidence="1 2">
    <name type="scientific">Candidatus Propionivibrio aalborgensis</name>
    <dbReference type="NCBI Taxonomy" id="1860101"/>
    <lineage>
        <taxon>Bacteria</taxon>
        <taxon>Pseudomonadati</taxon>
        <taxon>Pseudomonadota</taxon>
        <taxon>Betaproteobacteria</taxon>
        <taxon>Rhodocyclales</taxon>
        <taxon>Rhodocyclaceae</taxon>
        <taxon>Propionivibrio</taxon>
    </lineage>
</organism>
<gene>
    <name evidence="1" type="ORF">PROAA_1430004</name>
</gene>
<protein>
    <recommendedName>
        <fullName evidence="3">Circularly permuted type 2 ATP-grasp protein</fullName>
    </recommendedName>
</protein>
<evidence type="ECO:0000313" key="1">
    <source>
        <dbReference type="EMBL" id="SBT05102.1"/>
    </source>
</evidence>
<reference evidence="1 2" key="1">
    <citation type="submission" date="2016-06" db="EMBL/GenBank/DDBJ databases">
        <authorList>
            <person name="Kjaerup R.B."/>
            <person name="Dalgaard T.S."/>
            <person name="Juul-Madsen H.R."/>
        </authorList>
    </citation>
    <scope>NUCLEOTIDE SEQUENCE [LARGE SCALE GENOMIC DNA]</scope>
    <source>
        <strain evidence="1">2</strain>
    </source>
</reference>
<evidence type="ECO:0000313" key="2">
    <source>
        <dbReference type="Proteomes" id="UP000199600"/>
    </source>
</evidence>
<proteinExistence type="predicted"/>